<dbReference type="Proteomes" id="UP000192536">
    <property type="component" value="Unassembled WGS sequence"/>
</dbReference>
<sequence>MKTLTKVFSVIALTTASFATFAATEVNSAPAGEYSAGTISTSVDSGNVDALNAKLAAKATQDGARSYRIITSVGENNLSGSAEIYK</sequence>
<dbReference type="EMBL" id="MRWE01000026">
    <property type="protein sequence ID" value="ORJ24634.1"/>
    <property type="molecule type" value="Genomic_DNA"/>
</dbReference>
<dbReference type="NCBIfam" id="NF047859">
    <property type="entry name" value="StressCuResBhsA"/>
    <property type="match status" value="1"/>
</dbReference>
<dbReference type="Gene3D" id="3.30.1660.10">
    <property type="entry name" value="Flavin-binding protein dodecin"/>
    <property type="match status" value="1"/>
</dbReference>
<name>A0A1X0WCX1_9GAMM</name>
<dbReference type="AlphaFoldDB" id="A0A1X0WCX1"/>
<dbReference type="InterPro" id="IPR025543">
    <property type="entry name" value="Dodecin-like"/>
</dbReference>
<feature type="chain" id="PRO_5012348912" evidence="2">
    <location>
        <begin position="23"/>
        <end position="86"/>
    </location>
</feature>
<evidence type="ECO:0000259" key="3">
    <source>
        <dbReference type="Pfam" id="PF07338"/>
    </source>
</evidence>
<dbReference type="GeneID" id="93567383"/>
<organism evidence="4 5">
    <name type="scientific">Rouxiella badensis</name>
    <dbReference type="NCBI Taxonomy" id="1646377"/>
    <lineage>
        <taxon>Bacteria</taxon>
        <taxon>Pseudomonadati</taxon>
        <taxon>Pseudomonadota</taxon>
        <taxon>Gammaproteobacteria</taxon>
        <taxon>Enterobacterales</taxon>
        <taxon>Yersiniaceae</taxon>
        <taxon>Rouxiella</taxon>
    </lineage>
</organism>
<evidence type="ECO:0000313" key="4">
    <source>
        <dbReference type="EMBL" id="ORJ24634.1"/>
    </source>
</evidence>
<dbReference type="InterPro" id="IPR036275">
    <property type="entry name" value="YdgH-like_sf"/>
</dbReference>
<keyword evidence="1 2" id="KW-0732">Signal</keyword>
<dbReference type="RefSeq" id="WP_084912873.1">
    <property type="nucleotide sequence ID" value="NZ_CP049603.1"/>
</dbReference>
<dbReference type="SUPFAM" id="SSF159871">
    <property type="entry name" value="YdgH-like"/>
    <property type="match status" value="1"/>
</dbReference>
<comment type="caution">
    <text evidence="4">The sequence shown here is derived from an EMBL/GenBank/DDBJ whole genome shotgun (WGS) entry which is preliminary data.</text>
</comment>
<proteinExistence type="predicted"/>
<feature type="domain" description="YdgH/BhsA/McbA-like" evidence="3">
    <location>
        <begin position="36"/>
        <end position="86"/>
    </location>
</feature>
<evidence type="ECO:0000256" key="1">
    <source>
        <dbReference type="ARBA" id="ARBA00022729"/>
    </source>
</evidence>
<dbReference type="Pfam" id="PF07338">
    <property type="entry name" value="YdgH_BhsA-like"/>
    <property type="match status" value="1"/>
</dbReference>
<accession>A0A1X0WCX1</accession>
<dbReference type="InterPro" id="IPR010854">
    <property type="entry name" value="YdgH/BhsA/McbA-like_dom"/>
</dbReference>
<keyword evidence="5" id="KW-1185">Reference proteome</keyword>
<evidence type="ECO:0000313" key="5">
    <source>
        <dbReference type="Proteomes" id="UP000192536"/>
    </source>
</evidence>
<evidence type="ECO:0000256" key="2">
    <source>
        <dbReference type="SAM" id="SignalP"/>
    </source>
</evidence>
<reference evidence="4 5" key="1">
    <citation type="journal article" date="2017" name="Int. J. Syst. Evol. Microbiol.">
        <title>Rouxiella badensis sp. nov. and Rouxiella silvae sp. nov. isolated from peat bog soil in Germany and emendation of the genus description.</title>
        <authorList>
            <person name="Le Fleche-Mateos A."/>
            <person name="Kugler J.H."/>
            <person name="Hansen S.H."/>
            <person name="Syldatk C."/>
            <person name="Hausmann R."/>
            <person name="Lomprez F."/>
            <person name="Vandenbogaert M."/>
            <person name="Manuguerra J.C."/>
            <person name="Grimont P.A."/>
        </authorList>
    </citation>
    <scope>NUCLEOTIDE SEQUENCE [LARGE SCALE GENOMIC DNA]</scope>
    <source>
        <strain evidence="4 5">DSM 100043</strain>
    </source>
</reference>
<feature type="signal peptide" evidence="2">
    <location>
        <begin position="1"/>
        <end position="22"/>
    </location>
</feature>
<protein>
    <submittedName>
        <fullName evidence="4">Multiple stress resistance protein BhsA</fullName>
    </submittedName>
</protein>
<gene>
    <name evidence="4" type="ORF">BS640_15340</name>
</gene>